<accession>A0ACB9ZXC6</accession>
<comment type="caution">
    <text evidence="1">The sequence shown here is derived from an EMBL/GenBank/DDBJ whole genome shotgun (WGS) entry which is preliminary data.</text>
</comment>
<organism evidence="1 2">
    <name type="scientific">Catharanthus roseus</name>
    <name type="common">Madagascar periwinkle</name>
    <name type="synonym">Vinca rosea</name>
    <dbReference type="NCBI Taxonomy" id="4058"/>
    <lineage>
        <taxon>Eukaryota</taxon>
        <taxon>Viridiplantae</taxon>
        <taxon>Streptophyta</taxon>
        <taxon>Embryophyta</taxon>
        <taxon>Tracheophyta</taxon>
        <taxon>Spermatophyta</taxon>
        <taxon>Magnoliopsida</taxon>
        <taxon>eudicotyledons</taxon>
        <taxon>Gunneridae</taxon>
        <taxon>Pentapetalae</taxon>
        <taxon>asterids</taxon>
        <taxon>lamiids</taxon>
        <taxon>Gentianales</taxon>
        <taxon>Apocynaceae</taxon>
        <taxon>Rauvolfioideae</taxon>
        <taxon>Vinceae</taxon>
        <taxon>Catharanthinae</taxon>
        <taxon>Catharanthus</taxon>
    </lineage>
</organism>
<dbReference type="EMBL" id="CM044707">
    <property type="protein sequence ID" value="KAI5652367.1"/>
    <property type="molecule type" value="Genomic_DNA"/>
</dbReference>
<gene>
    <name evidence="1" type="ORF">M9H77_29554</name>
</gene>
<sequence>MNLVPRSHKSINELMVIDIYLIDKPLSTSSVNLPCIIIHSMRDPVSTNKKHRVFSYPLLLMDIFQHFEIDVLGEEQGTTTSSDIINRDTISRSNFEYIEIEKRWIARLGLSLLEDFGHQGTKPDRCPKKAVAEEEEDDDTAEKAEASDAEYDESDSSIRATLEQMQIRQA</sequence>
<name>A0ACB9ZXC6_CATRO</name>
<dbReference type="Proteomes" id="UP001060085">
    <property type="component" value="Linkage Group LG07"/>
</dbReference>
<reference evidence="2" key="1">
    <citation type="journal article" date="2023" name="Nat. Plants">
        <title>Single-cell RNA sequencing provides a high-resolution roadmap for understanding the multicellular compartmentation of specialized metabolism.</title>
        <authorList>
            <person name="Sun S."/>
            <person name="Shen X."/>
            <person name="Li Y."/>
            <person name="Li Y."/>
            <person name="Wang S."/>
            <person name="Li R."/>
            <person name="Zhang H."/>
            <person name="Shen G."/>
            <person name="Guo B."/>
            <person name="Wei J."/>
            <person name="Xu J."/>
            <person name="St-Pierre B."/>
            <person name="Chen S."/>
            <person name="Sun C."/>
        </authorList>
    </citation>
    <scope>NUCLEOTIDE SEQUENCE [LARGE SCALE GENOMIC DNA]</scope>
</reference>
<proteinExistence type="predicted"/>
<evidence type="ECO:0000313" key="2">
    <source>
        <dbReference type="Proteomes" id="UP001060085"/>
    </source>
</evidence>
<keyword evidence="2" id="KW-1185">Reference proteome</keyword>
<evidence type="ECO:0000313" key="1">
    <source>
        <dbReference type="EMBL" id="KAI5652367.1"/>
    </source>
</evidence>
<protein>
    <submittedName>
        <fullName evidence="1">Uncharacterized protein</fullName>
    </submittedName>
</protein>